<name>A0A553JWY1_9ACTN</name>
<dbReference type="AlphaFoldDB" id="A0A553JWY1"/>
<dbReference type="Pfam" id="PF10099">
    <property type="entry name" value="RskA_C"/>
    <property type="match status" value="1"/>
</dbReference>
<organism evidence="3 4">
    <name type="scientific">Tessaracoccus rhinocerotis</name>
    <dbReference type="NCBI Taxonomy" id="1689449"/>
    <lineage>
        <taxon>Bacteria</taxon>
        <taxon>Bacillati</taxon>
        <taxon>Actinomycetota</taxon>
        <taxon>Actinomycetes</taxon>
        <taxon>Propionibacteriales</taxon>
        <taxon>Propionibacteriaceae</taxon>
        <taxon>Tessaracoccus</taxon>
    </lineage>
</organism>
<dbReference type="OrthoDB" id="4328740at2"/>
<protein>
    <submittedName>
        <fullName evidence="3">Anti-sigma factor</fullName>
    </submittedName>
</protein>
<sequence length="236" mass="25153">MSSHLDEDQLLDLALAETDPVGDAAAHLASCPKCTSTYDDLRLGSQLLRAAKGMPSGAVAPPPRVWEAVQASLDETDATDATLEQGSGARRPAYLTPWFYGLAAVLVLVGLVSGLLINQGTRAPSETVVAQAALEPLAEDAESSSARIVESGAGLALVVEAPRFQVPSDYLEVWLINEDLERMVSVGVLDTDGSQQFPITQRMLDEGYRIVDISREQFDDDSTHSGDSLVRGELAT</sequence>
<proteinExistence type="predicted"/>
<evidence type="ECO:0000259" key="2">
    <source>
        <dbReference type="Pfam" id="PF10099"/>
    </source>
</evidence>
<feature type="transmembrane region" description="Helical" evidence="1">
    <location>
        <begin position="98"/>
        <end position="117"/>
    </location>
</feature>
<keyword evidence="1" id="KW-1133">Transmembrane helix</keyword>
<accession>A0A553JWY1</accession>
<keyword evidence="1" id="KW-0812">Transmembrane</keyword>
<keyword evidence="4" id="KW-1185">Reference proteome</keyword>
<evidence type="ECO:0000256" key="1">
    <source>
        <dbReference type="SAM" id="Phobius"/>
    </source>
</evidence>
<evidence type="ECO:0000313" key="4">
    <source>
        <dbReference type="Proteomes" id="UP000317638"/>
    </source>
</evidence>
<feature type="domain" description="Anti-sigma K factor RskA C-terminal" evidence="2">
    <location>
        <begin position="102"/>
        <end position="225"/>
    </location>
</feature>
<comment type="caution">
    <text evidence="3">The sequence shown here is derived from an EMBL/GenBank/DDBJ whole genome shotgun (WGS) entry which is preliminary data.</text>
</comment>
<dbReference type="InterPro" id="IPR018764">
    <property type="entry name" value="RskA_C"/>
</dbReference>
<dbReference type="RefSeq" id="WP_143939120.1">
    <property type="nucleotide sequence ID" value="NZ_VKKG01000006.1"/>
</dbReference>
<gene>
    <name evidence="3" type="ORF">FOJ82_14050</name>
</gene>
<dbReference type="Proteomes" id="UP000317638">
    <property type="component" value="Unassembled WGS sequence"/>
</dbReference>
<dbReference type="GO" id="GO:0005886">
    <property type="term" value="C:plasma membrane"/>
    <property type="evidence" value="ECO:0007669"/>
    <property type="project" value="InterPro"/>
</dbReference>
<reference evidence="3 4" key="1">
    <citation type="submission" date="2019-07" db="EMBL/GenBank/DDBJ databases">
        <authorList>
            <person name="Zhou L.-Y."/>
        </authorList>
    </citation>
    <scope>NUCLEOTIDE SEQUENCE [LARGE SCALE GENOMIC DNA]</scope>
    <source>
        <strain evidence="3 4">YIM 101269</strain>
    </source>
</reference>
<keyword evidence="1" id="KW-0472">Membrane</keyword>
<evidence type="ECO:0000313" key="3">
    <source>
        <dbReference type="EMBL" id="TRY16977.1"/>
    </source>
</evidence>
<dbReference type="EMBL" id="VKKG01000006">
    <property type="protein sequence ID" value="TRY16977.1"/>
    <property type="molecule type" value="Genomic_DNA"/>
</dbReference>